<evidence type="ECO:0000256" key="2">
    <source>
        <dbReference type="SAM" id="Phobius"/>
    </source>
</evidence>
<accession>A0A6H5I2A9</accession>
<dbReference type="AlphaFoldDB" id="A0A6H5I2A9"/>
<evidence type="ECO:0000256" key="1">
    <source>
        <dbReference type="SAM" id="MobiDB-lite"/>
    </source>
</evidence>
<name>A0A6H5I2A9_9HYME</name>
<feature type="transmembrane region" description="Helical" evidence="2">
    <location>
        <begin position="145"/>
        <end position="168"/>
    </location>
</feature>
<feature type="compositionally biased region" description="Basic and acidic residues" evidence="1">
    <location>
        <begin position="292"/>
        <end position="307"/>
    </location>
</feature>
<feature type="compositionally biased region" description="Basic residues" evidence="1">
    <location>
        <begin position="279"/>
        <end position="290"/>
    </location>
</feature>
<protein>
    <submittedName>
        <fullName evidence="3">Uncharacterized protein</fullName>
    </submittedName>
</protein>
<gene>
    <name evidence="3" type="ORF">TBRA_LOCUS2662</name>
</gene>
<reference evidence="3 4" key="1">
    <citation type="submission" date="2020-02" db="EMBL/GenBank/DDBJ databases">
        <authorList>
            <person name="Ferguson B K."/>
        </authorList>
    </citation>
    <scope>NUCLEOTIDE SEQUENCE [LARGE SCALE GENOMIC DNA]</scope>
</reference>
<dbReference type="Proteomes" id="UP000479190">
    <property type="component" value="Unassembled WGS sequence"/>
</dbReference>
<feature type="region of interest" description="Disordered" evidence="1">
    <location>
        <begin position="279"/>
        <end position="317"/>
    </location>
</feature>
<sequence length="317" mass="35510">MSGSTRARVRRVCVCSGGRTRELIITTSREDDEASGLTDQLLCYRRSTQPDDQQFRQRISPGVLNRRIHDGRTDEEGTHVADKGRGSVQIAYITYTKNTIHYILCIGGEHKQNLHALIRTQNHAYVGALCGAPQKCLQHEDTMKIIFFTFTLYTILFSNCSSLSRLYFGIFNNIAYENKHPTAADDGARSALASILSRNTNLIGRVNMATARAIYTTVASARIPTRRSTQARIPATRSVLCCGKVALMLLARMPNTTHIHTPILRSLRIVAAILVSRTRAHTHKHTRPRPNSRADPRPGNDDLRATTRCDLMPTSWR</sequence>
<keyword evidence="2" id="KW-1133">Transmembrane helix</keyword>
<proteinExistence type="predicted"/>
<keyword evidence="2" id="KW-0812">Transmembrane</keyword>
<evidence type="ECO:0000313" key="4">
    <source>
        <dbReference type="Proteomes" id="UP000479190"/>
    </source>
</evidence>
<dbReference type="EMBL" id="CADCXV010000513">
    <property type="protein sequence ID" value="CAB0030666.1"/>
    <property type="molecule type" value="Genomic_DNA"/>
</dbReference>
<organism evidence="3 4">
    <name type="scientific">Trichogramma brassicae</name>
    <dbReference type="NCBI Taxonomy" id="86971"/>
    <lineage>
        <taxon>Eukaryota</taxon>
        <taxon>Metazoa</taxon>
        <taxon>Ecdysozoa</taxon>
        <taxon>Arthropoda</taxon>
        <taxon>Hexapoda</taxon>
        <taxon>Insecta</taxon>
        <taxon>Pterygota</taxon>
        <taxon>Neoptera</taxon>
        <taxon>Endopterygota</taxon>
        <taxon>Hymenoptera</taxon>
        <taxon>Apocrita</taxon>
        <taxon>Proctotrupomorpha</taxon>
        <taxon>Chalcidoidea</taxon>
        <taxon>Trichogrammatidae</taxon>
        <taxon>Trichogramma</taxon>
    </lineage>
</organism>
<keyword evidence="4" id="KW-1185">Reference proteome</keyword>
<keyword evidence="2" id="KW-0472">Membrane</keyword>
<evidence type="ECO:0000313" key="3">
    <source>
        <dbReference type="EMBL" id="CAB0030666.1"/>
    </source>
</evidence>